<dbReference type="GO" id="GO:0016747">
    <property type="term" value="F:acyltransferase activity, transferring groups other than amino-acyl groups"/>
    <property type="evidence" value="ECO:0007669"/>
    <property type="project" value="InterPro"/>
</dbReference>
<dbReference type="EMBL" id="PGWX01000511">
    <property type="protein sequence ID" value="PPJ69718.1"/>
    <property type="molecule type" value="Genomic_DNA"/>
</dbReference>
<evidence type="ECO:0000313" key="5">
    <source>
        <dbReference type="Proteomes" id="UP001269271"/>
    </source>
</evidence>
<evidence type="ECO:0000313" key="3">
    <source>
        <dbReference type="EMBL" id="PPJ69718.1"/>
    </source>
</evidence>
<dbReference type="GeneID" id="93780076"/>
<dbReference type="AlphaFoldDB" id="A0A2A1KDN5"/>
<dbReference type="STRING" id="1283.ShL2_00581"/>
<keyword evidence="3" id="KW-0808">Transferase</keyword>
<gene>
    <name evidence="3" type="ORF">CV019_13390</name>
    <name evidence="2" type="ORF">RO950_07610</name>
</gene>
<dbReference type="EMBL" id="JAVSOO010000017">
    <property type="protein sequence ID" value="MDT4286887.1"/>
    <property type="molecule type" value="Genomic_DNA"/>
</dbReference>
<dbReference type="RefSeq" id="WP_011275007.1">
    <property type="nucleotide sequence ID" value="NZ_BKAY01000009.1"/>
</dbReference>
<sequence length="133" mass="14694">MIRYSNEPPEVQAYCDLRVKAGMSPKSVAAARNGLPNGCFNITIYEDQQLIGMGRVIGDGGTTFQIVDIAVDPDYQGQGYGRVILEKIMEYINSIAEKGTYVSLIADYPADKLYEKFGFKTTEPKSGGMYIVF</sequence>
<dbReference type="InterPro" id="IPR053144">
    <property type="entry name" value="Acetyltransferase_Butenolide"/>
</dbReference>
<dbReference type="OMA" id="WYGCYVT"/>
<reference evidence="2 5" key="2">
    <citation type="submission" date="2023-08" db="EMBL/GenBank/DDBJ databases">
        <title>Genomic surveillance of Staphylococcus haemolyticus neonatal outbreak in southern France.</title>
        <authorList>
            <person name="Magnan C."/>
            <person name="Morsli M."/>
            <person name="Thiery B."/>
            <person name="Salipante F."/>
            <person name="Attar J."/>
            <person name="Massimo D.M."/>
            <person name="Ory J."/>
            <person name="Pantel A."/>
            <person name="Lavigne J.-P."/>
        </authorList>
    </citation>
    <scope>NUCLEOTIDE SEQUENCE [LARGE SCALE GENOMIC DNA]</scope>
    <source>
        <strain evidence="2 5">NSH026</strain>
    </source>
</reference>
<dbReference type="PROSITE" id="PS51186">
    <property type="entry name" value="GNAT"/>
    <property type="match status" value="1"/>
</dbReference>
<reference evidence="3 4" key="1">
    <citation type="submission" date="2017-11" db="EMBL/GenBank/DDBJ databases">
        <authorList>
            <person name="Founou R.C."/>
            <person name="Founou L."/>
            <person name="Allam M."/>
            <person name="Ismail A."/>
            <person name="Essack S.Y."/>
        </authorList>
    </citation>
    <scope>NUCLEOTIDE SEQUENCE [LARGE SCALE GENOMIC DNA]</scope>
    <source>
        <strain evidence="3 4">G811N2B1</strain>
    </source>
</reference>
<protein>
    <submittedName>
        <fullName evidence="2 3">N-acetyltransferase</fullName>
    </submittedName>
</protein>
<dbReference type="Gene3D" id="3.40.630.30">
    <property type="match status" value="1"/>
</dbReference>
<accession>A0A2A1KDN5</accession>
<dbReference type="CDD" id="cd04301">
    <property type="entry name" value="NAT_SF"/>
    <property type="match status" value="1"/>
</dbReference>
<evidence type="ECO:0000313" key="2">
    <source>
        <dbReference type="EMBL" id="MDT4286887.1"/>
    </source>
</evidence>
<evidence type="ECO:0000313" key="4">
    <source>
        <dbReference type="Proteomes" id="UP000238153"/>
    </source>
</evidence>
<dbReference type="KEGG" id="shh:ShL2_00581"/>
<comment type="caution">
    <text evidence="3">The sequence shown here is derived from an EMBL/GenBank/DDBJ whole genome shotgun (WGS) entry which is preliminary data.</text>
</comment>
<evidence type="ECO:0000259" key="1">
    <source>
        <dbReference type="PROSITE" id="PS51186"/>
    </source>
</evidence>
<proteinExistence type="predicted"/>
<dbReference type="InterPro" id="IPR000182">
    <property type="entry name" value="GNAT_dom"/>
</dbReference>
<name>A0A2A1KDN5_STAHA</name>
<feature type="domain" description="N-acetyltransferase" evidence="1">
    <location>
        <begin position="1"/>
        <end position="133"/>
    </location>
</feature>
<dbReference type="Proteomes" id="UP001269271">
    <property type="component" value="Unassembled WGS sequence"/>
</dbReference>
<dbReference type="SUPFAM" id="SSF55729">
    <property type="entry name" value="Acyl-CoA N-acyltransferases (Nat)"/>
    <property type="match status" value="1"/>
</dbReference>
<dbReference type="Proteomes" id="UP000238153">
    <property type="component" value="Unassembled WGS sequence"/>
</dbReference>
<dbReference type="PANTHER" id="PTHR43233:SF1">
    <property type="entry name" value="FAMILY N-ACETYLTRANSFERASE, PUTATIVE (AFU_ORTHOLOGUE AFUA_6G03350)-RELATED"/>
    <property type="match status" value="1"/>
</dbReference>
<dbReference type="InterPro" id="IPR016181">
    <property type="entry name" value="Acyl_CoA_acyltransferase"/>
</dbReference>
<organism evidence="3 4">
    <name type="scientific">Staphylococcus haemolyticus</name>
    <dbReference type="NCBI Taxonomy" id="1283"/>
    <lineage>
        <taxon>Bacteria</taxon>
        <taxon>Bacillati</taxon>
        <taxon>Bacillota</taxon>
        <taxon>Bacilli</taxon>
        <taxon>Bacillales</taxon>
        <taxon>Staphylococcaceae</taxon>
        <taxon>Staphylococcus</taxon>
    </lineage>
</organism>
<dbReference type="PANTHER" id="PTHR43233">
    <property type="entry name" value="FAMILY N-ACETYLTRANSFERASE, PUTATIVE (AFU_ORTHOLOGUE AFUA_6G03350)-RELATED"/>
    <property type="match status" value="1"/>
</dbReference>
<keyword evidence="5" id="KW-1185">Reference proteome</keyword>
<dbReference type="Pfam" id="PF13508">
    <property type="entry name" value="Acetyltransf_7"/>
    <property type="match status" value="1"/>
</dbReference>